<dbReference type="HAMAP" id="MF_00320">
    <property type="entry name" value="RNApol_arch_Rpo3"/>
    <property type="match status" value="1"/>
</dbReference>
<dbReference type="InterPro" id="IPR050518">
    <property type="entry name" value="Rpo3/RPB3_RNA_Pol_subunit"/>
</dbReference>
<dbReference type="Gene3D" id="3.30.1360.10">
    <property type="entry name" value="RNA polymerase, RBP11-like subunit"/>
    <property type="match status" value="1"/>
</dbReference>
<dbReference type="InterPro" id="IPR036603">
    <property type="entry name" value="RBP11-like"/>
</dbReference>
<dbReference type="InterPro" id="IPR022842">
    <property type="entry name" value="RNAP_Rpo3/Rpb3/RPAC1"/>
</dbReference>
<feature type="domain" description="DNA-directed RNA polymerase RpoA/D/Rpb3-type" evidence="7">
    <location>
        <begin position="63"/>
        <end position="344"/>
    </location>
</feature>
<dbReference type="EMBL" id="JAKELL010000022">
    <property type="protein sequence ID" value="KAH8992464.1"/>
    <property type="molecule type" value="Genomic_DNA"/>
</dbReference>
<dbReference type="InterPro" id="IPR011262">
    <property type="entry name" value="DNA-dir_RNA_pol_insert"/>
</dbReference>
<keyword evidence="4" id="KW-0804">Transcription</keyword>
<protein>
    <recommendedName>
        <fullName evidence="2">DNA-directed RNA polymerases I and III subunit RPAC1</fullName>
    </recommendedName>
</protein>
<dbReference type="GO" id="GO:0005666">
    <property type="term" value="C:RNA polymerase III complex"/>
    <property type="evidence" value="ECO:0007669"/>
    <property type="project" value="TreeGrafter"/>
</dbReference>
<dbReference type="Proteomes" id="UP001201163">
    <property type="component" value="Unassembled WGS sequence"/>
</dbReference>
<dbReference type="AlphaFoldDB" id="A0AAD4LHX9"/>
<dbReference type="GO" id="GO:0006351">
    <property type="term" value="P:DNA-templated transcription"/>
    <property type="evidence" value="ECO:0007669"/>
    <property type="project" value="InterPro"/>
</dbReference>
<accession>A0AAD4LHX9</accession>
<dbReference type="Pfam" id="PF01193">
    <property type="entry name" value="RNA_pol_L"/>
    <property type="match status" value="1"/>
</dbReference>
<comment type="caution">
    <text evidence="8">The sequence shown here is derived from an EMBL/GenBank/DDBJ whole genome shotgun (WGS) entry which is preliminary data.</text>
</comment>
<evidence type="ECO:0000313" key="9">
    <source>
        <dbReference type="Proteomes" id="UP001201163"/>
    </source>
</evidence>
<organism evidence="8 9">
    <name type="scientific">Lactarius akahatsu</name>
    <dbReference type="NCBI Taxonomy" id="416441"/>
    <lineage>
        <taxon>Eukaryota</taxon>
        <taxon>Fungi</taxon>
        <taxon>Dikarya</taxon>
        <taxon>Basidiomycota</taxon>
        <taxon>Agaricomycotina</taxon>
        <taxon>Agaricomycetes</taxon>
        <taxon>Russulales</taxon>
        <taxon>Russulaceae</taxon>
        <taxon>Lactarius</taxon>
    </lineage>
</organism>
<dbReference type="SUPFAM" id="SSF55257">
    <property type="entry name" value="RBP11-like subunits of RNA polymerase"/>
    <property type="match status" value="1"/>
</dbReference>
<dbReference type="Gene3D" id="2.170.120.12">
    <property type="entry name" value="DNA-directed RNA polymerase, insert domain"/>
    <property type="match status" value="1"/>
</dbReference>
<comment type="similarity">
    <text evidence="6">Belongs to the archaeal Rpo3/eukaryotic RPB3 RNA polymerase subunit family.</text>
</comment>
<proteinExistence type="inferred from homology"/>
<evidence type="ECO:0000256" key="3">
    <source>
        <dbReference type="ARBA" id="ARBA00022478"/>
    </source>
</evidence>
<dbReference type="GO" id="GO:0003899">
    <property type="term" value="F:DNA-directed RNA polymerase activity"/>
    <property type="evidence" value="ECO:0007669"/>
    <property type="project" value="InterPro"/>
</dbReference>
<evidence type="ECO:0000313" key="8">
    <source>
        <dbReference type="EMBL" id="KAH8992464.1"/>
    </source>
</evidence>
<gene>
    <name evidence="8" type="ORF">EDB92DRAFT_1797319</name>
</gene>
<dbReference type="FunFam" id="2.170.120.12:FF:000003">
    <property type="entry name" value="Dna-directed rna polymerases i and iii subunit"/>
    <property type="match status" value="1"/>
</dbReference>
<dbReference type="CDD" id="cd07032">
    <property type="entry name" value="RNAP_I_II_AC40"/>
    <property type="match status" value="1"/>
</dbReference>
<name>A0AAD4LHX9_9AGAM</name>
<dbReference type="InterPro" id="IPR001514">
    <property type="entry name" value="DNA-dir_RNA_pol_30-40kDasu_CS"/>
</dbReference>
<dbReference type="PANTHER" id="PTHR11800:SF13">
    <property type="entry name" value="DNA-DIRECTED RNA POLYMERASES I AND III SUBUNIT RPAC1"/>
    <property type="match status" value="1"/>
</dbReference>
<dbReference type="InterPro" id="IPR011263">
    <property type="entry name" value="DNA-dir_RNA_pol_RpoA/D/Rpb3"/>
</dbReference>
<evidence type="ECO:0000256" key="4">
    <source>
        <dbReference type="ARBA" id="ARBA00023163"/>
    </source>
</evidence>
<dbReference type="PROSITE" id="PS00446">
    <property type="entry name" value="RNA_POL_D_30KD"/>
    <property type="match status" value="1"/>
</dbReference>
<dbReference type="PANTHER" id="PTHR11800">
    <property type="entry name" value="DNA-DIRECTED RNA POLYMERASE"/>
    <property type="match status" value="1"/>
</dbReference>
<keyword evidence="5" id="KW-0539">Nucleus</keyword>
<dbReference type="SMART" id="SM00662">
    <property type="entry name" value="RPOLD"/>
    <property type="match status" value="1"/>
</dbReference>
<evidence type="ECO:0000256" key="5">
    <source>
        <dbReference type="ARBA" id="ARBA00023242"/>
    </source>
</evidence>
<dbReference type="Pfam" id="PF01000">
    <property type="entry name" value="RNA_pol_A_bac"/>
    <property type="match status" value="1"/>
</dbReference>
<dbReference type="SUPFAM" id="SSF56553">
    <property type="entry name" value="Insert subdomain of RNA polymerase alpha subunit"/>
    <property type="match status" value="1"/>
</dbReference>
<evidence type="ECO:0000256" key="1">
    <source>
        <dbReference type="ARBA" id="ARBA00004123"/>
    </source>
</evidence>
<evidence type="ECO:0000259" key="7">
    <source>
        <dbReference type="SMART" id="SM00662"/>
    </source>
</evidence>
<dbReference type="GO" id="GO:0003677">
    <property type="term" value="F:DNA binding"/>
    <property type="evidence" value="ECO:0007669"/>
    <property type="project" value="InterPro"/>
</dbReference>
<sequence length="363" mass="40464">MAQASTSTSKYNPRIHVGLSEERVTDVSSTDFPGHYPGEDHSWDLKKFVKELQVKIQKLSARSVQFDLVGVDASIANALRRILLAEVPAVAIEHAYVWNNTSVMVDEVLSHRLGMVPLNVDPALLEMKESTHDQATDRNTIVFKLQVECTRNTTAPRDSTDPAVLYNNSEVLARHLEWVPQGEQAEVFAARPPAPTIPDIVLMKLRPGQAIEMEVHAVKGVSRDHAKFTSVATASYRSLPDVILDDENPVPPHLATRFRDCFSPGVIKVDPRTKKVSVDPRGVRGETMSREVLRHPELAEYVKLARVRNHFIFNVESEGPYEPPRLPLEAIRVMREKISALKSAAEALRIPGDPDGDIQMAEL</sequence>
<comment type="subcellular location">
    <subcellularLocation>
        <location evidence="1">Nucleus</location>
    </subcellularLocation>
</comment>
<dbReference type="GO" id="GO:0046983">
    <property type="term" value="F:protein dimerization activity"/>
    <property type="evidence" value="ECO:0007669"/>
    <property type="project" value="InterPro"/>
</dbReference>
<dbReference type="GO" id="GO:0055029">
    <property type="term" value="C:nuclear DNA-directed RNA polymerase complex"/>
    <property type="evidence" value="ECO:0007669"/>
    <property type="project" value="UniProtKB-ARBA"/>
</dbReference>
<dbReference type="InterPro" id="IPR036643">
    <property type="entry name" value="RNApol_insert_sf"/>
</dbReference>
<evidence type="ECO:0000256" key="2">
    <source>
        <dbReference type="ARBA" id="ARBA00022083"/>
    </source>
</evidence>
<evidence type="ECO:0000256" key="6">
    <source>
        <dbReference type="ARBA" id="ARBA00025804"/>
    </source>
</evidence>
<dbReference type="GO" id="GO:0005736">
    <property type="term" value="C:RNA polymerase I complex"/>
    <property type="evidence" value="ECO:0007669"/>
    <property type="project" value="TreeGrafter"/>
</dbReference>
<dbReference type="InterPro" id="IPR033901">
    <property type="entry name" value="RNAPI/III_AC40"/>
</dbReference>
<keyword evidence="9" id="KW-1185">Reference proteome</keyword>
<reference evidence="8" key="1">
    <citation type="submission" date="2022-01" db="EMBL/GenBank/DDBJ databases">
        <title>Comparative genomics reveals a dynamic genome evolution in the ectomycorrhizal milk-cap (Lactarius) mushrooms.</title>
        <authorList>
            <consortium name="DOE Joint Genome Institute"/>
            <person name="Lebreton A."/>
            <person name="Tang N."/>
            <person name="Kuo A."/>
            <person name="LaButti K."/>
            <person name="Drula E."/>
            <person name="Barry K."/>
            <person name="Clum A."/>
            <person name="Lipzen A."/>
            <person name="Mousain D."/>
            <person name="Ng V."/>
            <person name="Wang R."/>
            <person name="Wang X."/>
            <person name="Dai Y."/>
            <person name="Henrissat B."/>
            <person name="Grigoriev I.V."/>
            <person name="Guerin-Laguette A."/>
            <person name="Yu F."/>
            <person name="Martin F.M."/>
        </authorList>
    </citation>
    <scope>NUCLEOTIDE SEQUENCE</scope>
    <source>
        <strain evidence="8">QP</strain>
    </source>
</reference>
<keyword evidence="3 8" id="KW-0240">DNA-directed RNA polymerase</keyword>